<evidence type="ECO:0000256" key="4">
    <source>
        <dbReference type="ARBA" id="ARBA00010617"/>
    </source>
</evidence>
<evidence type="ECO:0000313" key="13">
    <source>
        <dbReference type="EMBL" id="KAG8235468.1"/>
    </source>
</evidence>
<keyword evidence="5" id="KW-0349">Heme</keyword>
<keyword evidence="14" id="KW-1185">Reference proteome</keyword>
<evidence type="ECO:0000256" key="9">
    <source>
        <dbReference type="ARBA" id="ARBA00023002"/>
    </source>
</evidence>
<evidence type="ECO:0000256" key="6">
    <source>
        <dbReference type="ARBA" id="ARBA00022723"/>
    </source>
</evidence>
<dbReference type="PANTHER" id="PTHR24291">
    <property type="entry name" value="CYTOCHROME P450 FAMILY 4"/>
    <property type="match status" value="1"/>
</dbReference>
<keyword evidence="11" id="KW-0503">Monooxygenase</keyword>
<evidence type="ECO:0000256" key="11">
    <source>
        <dbReference type="ARBA" id="ARBA00023033"/>
    </source>
</evidence>
<dbReference type="PANTHER" id="PTHR24291:SF189">
    <property type="entry name" value="CYTOCHROME P450 4C3-RELATED"/>
    <property type="match status" value="1"/>
</dbReference>
<dbReference type="GO" id="GO:0005506">
    <property type="term" value="F:iron ion binding"/>
    <property type="evidence" value="ECO:0007669"/>
    <property type="project" value="InterPro"/>
</dbReference>
<dbReference type="GO" id="GO:0016705">
    <property type="term" value="F:oxidoreductase activity, acting on paired donors, with incorporation or reduction of molecular oxygen"/>
    <property type="evidence" value="ECO:0007669"/>
    <property type="project" value="InterPro"/>
</dbReference>
<evidence type="ECO:0000256" key="7">
    <source>
        <dbReference type="ARBA" id="ARBA00022824"/>
    </source>
</evidence>
<evidence type="ECO:0000256" key="2">
    <source>
        <dbReference type="ARBA" id="ARBA00004174"/>
    </source>
</evidence>
<dbReference type="Pfam" id="PF00067">
    <property type="entry name" value="p450"/>
    <property type="match status" value="1"/>
</dbReference>
<dbReference type="EMBL" id="KZ308912">
    <property type="protein sequence ID" value="KAG8235468.1"/>
    <property type="molecule type" value="Genomic_DNA"/>
</dbReference>
<keyword evidence="9" id="KW-0560">Oxidoreductase</keyword>
<evidence type="ECO:0000256" key="10">
    <source>
        <dbReference type="ARBA" id="ARBA00023004"/>
    </source>
</evidence>
<evidence type="ECO:0000256" key="8">
    <source>
        <dbReference type="ARBA" id="ARBA00022848"/>
    </source>
</evidence>
<reference evidence="13" key="2">
    <citation type="submission" date="2017-10" db="EMBL/GenBank/DDBJ databases">
        <title>Ladona fulva Genome sequencing and assembly.</title>
        <authorList>
            <person name="Murali S."/>
            <person name="Richards S."/>
            <person name="Bandaranaike D."/>
            <person name="Bellair M."/>
            <person name="Blankenburg K."/>
            <person name="Chao H."/>
            <person name="Dinh H."/>
            <person name="Doddapaneni H."/>
            <person name="Dugan-Rocha S."/>
            <person name="Elkadiri S."/>
            <person name="Gnanaolivu R."/>
            <person name="Hernandez B."/>
            <person name="Skinner E."/>
            <person name="Javaid M."/>
            <person name="Lee S."/>
            <person name="Li M."/>
            <person name="Ming W."/>
            <person name="Munidasa M."/>
            <person name="Muniz J."/>
            <person name="Nguyen L."/>
            <person name="Hughes D."/>
            <person name="Osuji N."/>
            <person name="Pu L.-L."/>
            <person name="Puazo M."/>
            <person name="Qu C."/>
            <person name="Quiroz J."/>
            <person name="Raj R."/>
            <person name="Weissenberger G."/>
            <person name="Xin Y."/>
            <person name="Zou X."/>
            <person name="Han Y."/>
            <person name="Worley K."/>
            <person name="Muzny D."/>
            <person name="Gibbs R."/>
        </authorList>
    </citation>
    <scope>NUCLEOTIDE SEQUENCE</scope>
    <source>
        <strain evidence="13">Sampled in the wild</strain>
    </source>
</reference>
<comment type="cofactor">
    <cofactor evidence="1">
        <name>heme</name>
        <dbReference type="ChEBI" id="CHEBI:30413"/>
    </cofactor>
</comment>
<keyword evidence="12" id="KW-0472">Membrane</keyword>
<comment type="similarity">
    <text evidence="4">Belongs to the cytochrome P450 family.</text>
</comment>
<name>A0A8K0KNI5_LADFU</name>
<keyword evidence="6" id="KW-0479">Metal-binding</keyword>
<evidence type="ECO:0000256" key="5">
    <source>
        <dbReference type="ARBA" id="ARBA00022617"/>
    </source>
</evidence>
<dbReference type="Gene3D" id="1.10.630.10">
    <property type="entry name" value="Cytochrome P450"/>
    <property type="match status" value="1"/>
</dbReference>
<evidence type="ECO:0008006" key="15">
    <source>
        <dbReference type="Google" id="ProtNLM"/>
    </source>
</evidence>
<dbReference type="OrthoDB" id="1470350at2759"/>
<keyword evidence="10" id="KW-0408">Iron</keyword>
<evidence type="ECO:0000313" key="14">
    <source>
        <dbReference type="Proteomes" id="UP000792457"/>
    </source>
</evidence>
<comment type="caution">
    <text evidence="13">The sequence shown here is derived from an EMBL/GenBank/DDBJ whole genome shotgun (WGS) entry which is preliminary data.</text>
</comment>
<dbReference type="GO" id="GO:0020037">
    <property type="term" value="F:heme binding"/>
    <property type="evidence" value="ECO:0007669"/>
    <property type="project" value="InterPro"/>
</dbReference>
<dbReference type="GO" id="GO:0004497">
    <property type="term" value="F:monooxygenase activity"/>
    <property type="evidence" value="ECO:0007669"/>
    <property type="project" value="UniProtKB-KW"/>
</dbReference>
<evidence type="ECO:0000256" key="1">
    <source>
        <dbReference type="ARBA" id="ARBA00001971"/>
    </source>
</evidence>
<accession>A0A8K0KNI5</accession>
<sequence>MGNVLTTNVECRLNRPWPSDRQLCNRFTFSSCALREKTSSHFQVLETAKSAKVARRKALLDLLLETAENGESLTDEDIREEVDTFMFAGHDTISSCFSWTLYLLGHHPDVQS</sequence>
<reference evidence="13" key="1">
    <citation type="submission" date="2013-04" db="EMBL/GenBank/DDBJ databases">
        <authorList>
            <person name="Qu J."/>
            <person name="Murali S.C."/>
            <person name="Bandaranaike D."/>
            <person name="Bellair M."/>
            <person name="Blankenburg K."/>
            <person name="Chao H."/>
            <person name="Dinh H."/>
            <person name="Doddapaneni H."/>
            <person name="Downs B."/>
            <person name="Dugan-Rocha S."/>
            <person name="Elkadiri S."/>
            <person name="Gnanaolivu R.D."/>
            <person name="Hernandez B."/>
            <person name="Javaid M."/>
            <person name="Jayaseelan J.C."/>
            <person name="Lee S."/>
            <person name="Li M."/>
            <person name="Ming W."/>
            <person name="Munidasa M."/>
            <person name="Muniz J."/>
            <person name="Nguyen L."/>
            <person name="Ongeri F."/>
            <person name="Osuji N."/>
            <person name="Pu L.-L."/>
            <person name="Puazo M."/>
            <person name="Qu C."/>
            <person name="Quiroz J."/>
            <person name="Raj R."/>
            <person name="Weissenberger G."/>
            <person name="Xin Y."/>
            <person name="Zou X."/>
            <person name="Han Y."/>
            <person name="Richards S."/>
            <person name="Worley K."/>
            <person name="Muzny D."/>
            <person name="Gibbs R."/>
        </authorList>
    </citation>
    <scope>NUCLEOTIDE SEQUENCE</scope>
    <source>
        <strain evidence="13">Sampled in the wild</strain>
    </source>
</reference>
<dbReference type="InterPro" id="IPR050196">
    <property type="entry name" value="Cytochrome_P450_Monoox"/>
</dbReference>
<keyword evidence="8" id="KW-0492">Microsome</keyword>
<comment type="subcellular location">
    <subcellularLocation>
        <location evidence="3">Endoplasmic reticulum membrane</location>
        <topology evidence="3">Peripheral membrane protein</topology>
    </subcellularLocation>
    <subcellularLocation>
        <location evidence="2">Microsome membrane</location>
        <topology evidence="2">Peripheral membrane protein</topology>
    </subcellularLocation>
</comment>
<dbReference type="GO" id="GO:0005789">
    <property type="term" value="C:endoplasmic reticulum membrane"/>
    <property type="evidence" value="ECO:0007669"/>
    <property type="project" value="UniProtKB-SubCell"/>
</dbReference>
<evidence type="ECO:0000256" key="3">
    <source>
        <dbReference type="ARBA" id="ARBA00004406"/>
    </source>
</evidence>
<dbReference type="Proteomes" id="UP000792457">
    <property type="component" value="Unassembled WGS sequence"/>
</dbReference>
<gene>
    <name evidence="13" type="ORF">J437_LFUL014098</name>
</gene>
<organism evidence="13 14">
    <name type="scientific">Ladona fulva</name>
    <name type="common">Scarce chaser dragonfly</name>
    <name type="synonym">Libellula fulva</name>
    <dbReference type="NCBI Taxonomy" id="123851"/>
    <lineage>
        <taxon>Eukaryota</taxon>
        <taxon>Metazoa</taxon>
        <taxon>Ecdysozoa</taxon>
        <taxon>Arthropoda</taxon>
        <taxon>Hexapoda</taxon>
        <taxon>Insecta</taxon>
        <taxon>Pterygota</taxon>
        <taxon>Palaeoptera</taxon>
        <taxon>Odonata</taxon>
        <taxon>Epiprocta</taxon>
        <taxon>Anisoptera</taxon>
        <taxon>Libelluloidea</taxon>
        <taxon>Libellulidae</taxon>
        <taxon>Ladona</taxon>
    </lineage>
</organism>
<evidence type="ECO:0000256" key="12">
    <source>
        <dbReference type="ARBA" id="ARBA00023136"/>
    </source>
</evidence>
<dbReference type="AlphaFoldDB" id="A0A8K0KNI5"/>
<dbReference type="InterPro" id="IPR036396">
    <property type="entry name" value="Cyt_P450_sf"/>
</dbReference>
<keyword evidence="7" id="KW-0256">Endoplasmic reticulum</keyword>
<proteinExistence type="inferred from homology"/>
<dbReference type="InterPro" id="IPR001128">
    <property type="entry name" value="Cyt_P450"/>
</dbReference>
<protein>
    <recommendedName>
        <fullName evidence="15">Cytochrome P450</fullName>
    </recommendedName>
</protein>
<dbReference type="SUPFAM" id="SSF48264">
    <property type="entry name" value="Cytochrome P450"/>
    <property type="match status" value="1"/>
</dbReference>